<evidence type="ECO:0000259" key="1">
    <source>
        <dbReference type="Pfam" id="PF13566"/>
    </source>
</evidence>
<sequence>MTRHLIRLDAADDFDGWRSAARALAAAEVPADQILWQVGDQPADLFAPAPRPLPTPTRALTVPKGFLPLARSALLHRDPERFALLYALLLRVARQPGLLHDKTDPLCRRIDALAQTVHRDMHKMHAFLRFREMSTATGPRYVAWFEPDHHITRANAGFFVGRFATMHWSILTPDTSLHWDTETLRQGPGASVQDAAPGDPLEEVWKAYYAAIFNPARLNPKAMLSEMPKKYWKNLPEAALIPDLIAGARAREIEMIDRSRNAALAPGR</sequence>
<evidence type="ECO:0000313" key="3">
    <source>
        <dbReference type="Proteomes" id="UP000594118"/>
    </source>
</evidence>
<accession>A0A7L9WLG8</accession>
<gene>
    <name evidence="2" type="ORF">F3W81_03120</name>
</gene>
<dbReference type="AlphaFoldDB" id="A0A7L9WLG8"/>
<dbReference type="InterPro" id="IPR023875">
    <property type="entry name" value="DNA_repair_put"/>
</dbReference>
<dbReference type="Pfam" id="PF13566">
    <property type="entry name" value="DUF4130"/>
    <property type="match status" value="1"/>
</dbReference>
<dbReference type="KEGG" id="pshq:F3W81_03120"/>
<reference evidence="2 3" key="1">
    <citation type="submission" date="2019-10" db="EMBL/GenBank/DDBJ databases">
        <title>Pseudopuniceibacterium sp. HQ09 islated from Antarctica.</title>
        <authorList>
            <person name="Liao L."/>
            <person name="Su S."/>
            <person name="Chen B."/>
            <person name="Yu Y."/>
        </authorList>
    </citation>
    <scope>NUCLEOTIDE SEQUENCE [LARGE SCALE GENOMIC DNA]</scope>
    <source>
        <strain evidence="2 3">HQ09</strain>
    </source>
</reference>
<dbReference type="InterPro" id="IPR025404">
    <property type="entry name" value="DUF4130"/>
</dbReference>
<protein>
    <submittedName>
        <fullName evidence="2">DUF4130 domain-containing protein</fullName>
    </submittedName>
</protein>
<organism evidence="2 3">
    <name type="scientific">Pseudooceanicola spongiae</name>
    <dbReference type="NCBI Taxonomy" id="2613965"/>
    <lineage>
        <taxon>Bacteria</taxon>
        <taxon>Pseudomonadati</taxon>
        <taxon>Pseudomonadota</taxon>
        <taxon>Alphaproteobacteria</taxon>
        <taxon>Rhodobacterales</taxon>
        <taxon>Paracoccaceae</taxon>
        <taxon>Pseudooceanicola</taxon>
    </lineage>
</organism>
<dbReference type="Proteomes" id="UP000594118">
    <property type="component" value="Chromosome"/>
</dbReference>
<dbReference type="EMBL" id="CP045201">
    <property type="protein sequence ID" value="QOL79900.1"/>
    <property type="molecule type" value="Genomic_DNA"/>
</dbReference>
<feature type="domain" description="DUF4130" evidence="1">
    <location>
        <begin position="79"/>
        <end position="237"/>
    </location>
</feature>
<evidence type="ECO:0000313" key="2">
    <source>
        <dbReference type="EMBL" id="QOL79900.1"/>
    </source>
</evidence>
<keyword evidence="3" id="KW-1185">Reference proteome</keyword>
<dbReference type="RefSeq" id="WP_193082215.1">
    <property type="nucleotide sequence ID" value="NZ_CP045201.1"/>
</dbReference>
<proteinExistence type="predicted"/>
<dbReference type="NCBIfam" id="TIGR03915">
    <property type="entry name" value="SAM_7_link_chp"/>
    <property type="match status" value="1"/>
</dbReference>
<name>A0A7L9WLG8_9RHOB</name>